<evidence type="ECO:0008006" key="4">
    <source>
        <dbReference type="Google" id="ProtNLM"/>
    </source>
</evidence>
<feature type="transmembrane region" description="Helical" evidence="1">
    <location>
        <begin position="67"/>
        <end position="90"/>
    </location>
</feature>
<proteinExistence type="predicted"/>
<reference evidence="2 3" key="1">
    <citation type="submission" date="2016-02" db="EMBL/GenBank/DDBJ databases">
        <title>Draft Genome for Tepidibacillus decaturensis nov. sp. Strain Z9, an Anaerobic, Moderately Thermophilic and Heterotrophic Bacterium from Deep Subsurface of the Illinois Basin, USA.</title>
        <authorList>
            <person name="Dong Y."/>
            <person name="Chang J.Y."/>
            <person name="Sanford R."/>
            <person name="Fouke B.W."/>
        </authorList>
    </citation>
    <scope>NUCLEOTIDE SEQUENCE [LARGE SCALE GENOMIC DNA]</scope>
    <source>
        <strain evidence="2 3">Z9</strain>
    </source>
</reference>
<feature type="transmembrane region" description="Helical" evidence="1">
    <location>
        <begin position="6"/>
        <end position="28"/>
    </location>
</feature>
<dbReference type="Pfam" id="PF07441">
    <property type="entry name" value="BofA"/>
    <property type="match status" value="1"/>
</dbReference>
<dbReference type="EMBL" id="LSKU01000001">
    <property type="protein sequence ID" value="KXG44813.1"/>
    <property type="molecule type" value="Genomic_DNA"/>
</dbReference>
<keyword evidence="1" id="KW-0472">Membrane</keyword>
<feature type="transmembrane region" description="Helical" evidence="1">
    <location>
        <begin position="35"/>
        <end position="55"/>
    </location>
</feature>
<dbReference type="AlphaFoldDB" id="A0A135L7L5"/>
<gene>
    <name evidence="2" type="ORF">U473_12885</name>
</gene>
<protein>
    <recommendedName>
        <fullName evidence="4">Pro-sigmaK processing inhibitor BofA</fullName>
    </recommendedName>
</protein>
<dbReference type="RefSeq" id="WP_068727000.1">
    <property type="nucleotide sequence ID" value="NZ_LSKU01000001.1"/>
</dbReference>
<dbReference type="InterPro" id="IPR010001">
    <property type="entry name" value="BofA"/>
</dbReference>
<keyword evidence="1" id="KW-0812">Transmembrane</keyword>
<organism evidence="2 3">
    <name type="scientific">Tepidibacillus decaturensis</name>
    <dbReference type="NCBI Taxonomy" id="1413211"/>
    <lineage>
        <taxon>Bacteria</taxon>
        <taxon>Bacillati</taxon>
        <taxon>Bacillota</taxon>
        <taxon>Bacilli</taxon>
        <taxon>Bacillales</taxon>
        <taxon>Bacillaceae</taxon>
        <taxon>Tepidibacillus</taxon>
    </lineage>
</organism>
<evidence type="ECO:0000313" key="3">
    <source>
        <dbReference type="Proteomes" id="UP000070352"/>
    </source>
</evidence>
<accession>A0A135L7L5</accession>
<evidence type="ECO:0000313" key="2">
    <source>
        <dbReference type="EMBL" id="KXG44813.1"/>
    </source>
</evidence>
<sequence>MVGLGLGWWFLILIVGLTIVVFFGQTLLRLLKWGWFALIRVAIGALLIFLFNLIGQLIAFQIPLNPITAVISGVLGIPGVLALAIIKWLIIL</sequence>
<evidence type="ECO:0000256" key="1">
    <source>
        <dbReference type="SAM" id="Phobius"/>
    </source>
</evidence>
<comment type="caution">
    <text evidence="2">The sequence shown here is derived from an EMBL/GenBank/DDBJ whole genome shotgun (WGS) entry which is preliminary data.</text>
</comment>
<dbReference type="OrthoDB" id="2692225at2"/>
<keyword evidence="1" id="KW-1133">Transmembrane helix</keyword>
<dbReference type="NCBIfam" id="TIGR02862">
    <property type="entry name" value="spore_BofA"/>
    <property type="match status" value="1"/>
</dbReference>
<keyword evidence="3" id="KW-1185">Reference proteome</keyword>
<name>A0A135L7L5_9BACI</name>
<dbReference type="Proteomes" id="UP000070352">
    <property type="component" value="Unassembled WGS sequence"/>
</dbReference>